<feature type="transmembrane region" description="Helical" evidence="8">
    <location>
        <begin position="135"/>
        <end position="157"/>
    </location>
</feature>
<dbReference type="GO" id="GO:0071555">
    <property type="term" value="P:cell wall organization"/>
    <property type="evidence" value="ECO:0007669"/>
    <property type="project" value="TreeGrafter"/>
</dbReference>
<dbReference type="Pfam" id="PF00953">
    <property type="entry name" value="Glycos_transf_4"/>
    <property type="match status" value="1"/>
</dbReference>
<keyword evidence="6 8" id="KW-0472">Membrane</keyword>
<dbReference type="CDD" id="cd06853">
    <property type="entry name" value="GT_WecA_like"/>
    <property type="match status" value="1"/>
</dbReference>
<feature type="transmembrane region" description="Helical" evidence="8">
    <location>
        <begin position="248"/>
        <end position="270"/>
    </location>
</feature>
<feature type="binding site" evidence="7">
    <location>
        <position position="225"/>
    </location>
    <ligand>
        <name>Mg(2+)</name>
        <dbReference type="ChEBI" id="CHEBI:18420"/>
    </ligand>
</feature>
<keyword evidence="7" id="KW-0460">Magnesium</keyword>
<dbReference type="GO" id="GO:0005886">
    <property type="term" value="C:plasma membrane"/>
    <property type="evidence" value="ECO:0007669"/>
    <property type="project" value="UniProtKB-SubCell"/>
</dbReference>
<protein>
    <submittedName>
        <fullName evidence="9">Undecaprenyl-phosphate alpha-N-acetylglucosaminephosphotransferase</fullName>
    </submittedName>
</protein>
<evidence type="ECO:0000313" key="10">
    <source>
        <dbReference type="Proteomes" id="UP000051155"/>
    </source>
</evidence>
<comment type="subcellular location">
    <subcellularLocation>
        <location evidence="1">Cell membrane</location>
        <topology evidence="1">Multi-pass membrane protein</topology>
    </subcellularLocation>
</comment>
<accession>A0A0R1Q2M2</accession>
<feature type="transmembrane region" description="Helical" evidence="8">
    <location>
        <begin position="111"/>
        <end position="129"/>
    </location>
</feature>
<evidence type="ECO:0000256" key="5">
    <source>
        <dbReference type="ARBA" id="ARBA00022989"/>
    </source>
</evidence>
<evidence type="ECO:0000256" key="6">
    <source>
        <dbReference type="ARBA" id="ARBA00023136"/>
    </source>
</evidence>
<dbReference type="PATRIC" id="fig|1423812.3.peg.1033"/>
<feature type="transmembrane region" description="Helical" evidence="8">
    <location>
        <begin position="328"/>
        <end position="348"/>
    </location>
</feature>
<proteinExistence type="predicted"/>
<dbReference type="PROSITE" id="PS01348">
    <property type="entry name" value="MRAY_2"/>
    <property type="match status" value="1"/>
</dbReference>
<dbReference type="GO" id="GO:0044038">
    <property type="term" value="P:cell wall macromolecule biosynthetic process"/>
    <property type="evidence" value="ECO:0007669"/>
    <property type="project" value="TreeGrafter"/>
</dbReference>
<dbReference type="Proteomes" id="UP000051155">
    <property type="component" value="Unassembled WGS sequence"/>
</dbReference>
<name>A0A0R1Q2M2_9LACO</name>
<comment type="caution">
    <text evidence="9">The sequence shown here is derived from an EMBL/GenBank/DDBJ whole genome shotgun (WGS) entry which is preliminary data.</text>
</comment>
<evidence type="ECO:0000256" key="3">
    <source>
        <dbReference type="ARBA" id="ARBA00022679"/>
    </source>
</evidence>
<organism evidence="9 10">
    <name type="scientific">Liquorilactobacillus uvarum DSM 19971</name>
    <dbReference type="NCBI Taxonomy" id="1423812"/>
    <lineage>
        <taxon>Bacteria</taxon>
        <taxon>Bacillati</taxon>
        <taxon>Bacillota</taxon>
        <taxon>Bacilli</taxon>
        <taxon>Lactobacillales</taxon>
        <taxon>Lactobacillaceae</taxon>
        <taxon>Liquorilactobacillus</taxon>
    </lineage>
</organism>
<dbReference type="STRING" id="1423812.FD20_GL000968"/>
<comment type="cofactor">
    <cofactor evidence="7">
        <name>Mg(2+)</name>
        <dbReference type="ChEBI" id="CHEBI:18420"/>
    </cofactor>
</comment>
<dbReference type="AlphaFoldDB" id="A0A0R1Q2M2"/>
<gene>
    <name evidence="9" type="ORF">FD20_GL000968</name>
</gene>
<keyword evidence="10" id="KW-1185">Reference proteome</keyword>
<dbReference type="InterPro" id="IPR000715">
    <property type="entry name" value="Glycosyl_transferase_4"/>
</dbReference>
<dbReference type="GO" id="GO:0046872">
    <property type="term" value="F:metal ion binding"/>
    <property type="evidence" value="ECO:0007669"/>
    <property type="project" value="UniProtKB-KW"/>
</dbReference>
<dbReference type="EMBL" id="AZEG01000002">
    <property type="protein sequence ID" value="KRL38893.1"/>
    <property type="molecule type" value="Genomic_DNA"/>
</dbReference>
<evidence type="ECO:0000256" key="2">
    <source>
        <dbReference type="ARBA" id="ARBA00022475"/>
    </source>
</evidence>
<evidence type="ECO:0000313" key="9">
    <source>
        <dbReference type="EMBL" id="KRL38893.1"/>
    </source>
</evidence>
<sequence length="384" mass="42695">MIIKERGRHMYLIMVSLFATALLSLILTPLIRRLAFKVGAVDNPNTRRVNKVPMPTMGGLAIFIAFSAANFFLLRKQYPTNQVWILFIAECVIITTGIIDDIYELKPKQKIMGITLAALIVYFFAHVRMTTLTVPFFGTLNLGWLSLPITVLWILAITNAINLIDGLDGLATGVSIIALFTSGLTGFFFLNVTSTFVSIMMFTLVAALIGFLPFNFHPAKIYLGDTGALFIGFMISVFSLYGLKNATFITIVIPVIILGVPITDTVYAILRRVLNKKPISQADKHHLHHRLMEMGLSHTQTVLVIYGIALIFSFISLLYPISNVVGSILLTVATLLGLELFVESIGLVGSQRRPLLNWIGKMMKKESRISNHLGKKNKNKDKHQ</sequence>
<keyword evidence="2" id="KW-1003">Cell membrane</keyword>
<feature type="transmembrane region" description="Helical" evidence="8">
    <location>
        <begin position="196"/>
        <end position="214"/>
    </location>
</feature>
<dbReference type="PANTHER" id="PTHR22926:SF3">
    <property type="entry name" value="UNDECAPRENYL-PHOSPHATE ALPHA-N-ACETYLGLUCOSAMINYL 1-PHOSPHATE TRANSFERASE"/>
    <property type="match status" value="1"/>
</dbReference>
<evidence type="ECO:0000256" key="7">
    <source>
        <dbReference type="PIRSR" id="PIRSR600715-1"/>
    </source>
</evidence>
<dbReference type="PANTHER" id="PTHR22926">
    <property type="entry name" value="PHOSPHO-N-ACETYLMURAMOYL-PENTAPEPTIDE-TRANSFERASE"/>
    <property type="match status" value="1"/>
</dbReference>
<keyword evidence="3 9" id="KW-0808">Transferase</keyword>
<reference evidence="9 10" key="1">
    <citation type="journal article" date="2015" name="Genome Announc.">
        <title>Expanding the biotechnology potential of lactobacilli through comparative genomics of 213 strains and associated genera.</title>
        <authorList>
            <person name="Sun Z."/>
            <person name="Harris H.M."/>
            <person name="McCann A."/>
            <person name="Guo C."/>
            <person name="Argimon S."/>
            <person name="Zhang W."/>
            <person name="Yang X."/>
            <person name="Jeffery I.B."/>
            <person name="Cooney J.C."/>
            <person name="Kagawa T.F."/>
            <person name="Liu W."/>
            <person name="Song Y."/>
            <person name="Salvetti E."/>
            <person name="Wrobel A."/>
            <person name="Rasinkangas P."/>
            <person name="Parkhill J."/>
            <person name="Rea M.C."/>
            <person name="O'Sullivan O."/>
            <person name="Ritari J."/>
            <person name="Douillard F.P."/>
            <person name="Paul Ross R."/>
            <person name="Yang R."/>
            <person name="Briner A.E."/>
            <person name="Felis G.E."/>
            <person name="de Vos W.M."/>
            <person name="Barrangou R."/>
            <person name="Klaenhammer T.R."/>
            <person name="Caufield P.W."/>
            <person name="Cui Y."/>
            <person name="Zhang H."/>
            <person name="O'Toole P.W."/>
        </authorList>
    </citation>
    <scope>NUCLEOTIDE SEQUENCE [LARGE SCALE GENOMIC DNA]</scope>
    <source>
        <strain evidence="9 10">DSM 19971</strain>
    </source>
</reference>
<feature type="transmembrane region" description="Helical" evidence="8">
    <location>
        <begin position="80"/>
        <end position="99"/>
    </location>
</feature>
<feature type="transmembrane region" description="Helical" evidence="8">
    <location>
        <begin position="52"/>
        <end position="74"/>
    </location>
</feature>
<dbReference type="GO" id="GO:0009103">
    <property type="term" value="P:lipopolysaccharide biosynthetic process"/>
    <property type="evidence" value="ECO:0007669"/>
    <property type="project" value="TreeGrafter"/>
</dbReference>
<feature type="binding site" evidence="7">
    <location>
        <position position="162"/>
    </location>
    <ligand>
        <name>Mg(2+)</name>
        <dbReference type="ChEBI" id="CHEBI:18420"/>
    </ligand>
</feature>
<keyword evidence="5 8" id="KW-1133">Transmembrane helix</keyword>
<feature type="transmembrane region" description="Helical" evidence="8">
    <location>
        <begin position="221"/>
        <end position="242"/>
    </location>
</feature>
<evidence type="ECO:0000256" key="4">
    <source>
        <dbReference type="ARBA" id="ARBA00022692"/>
    </source>
</evidence>
<evidence type="ECO:0000256" key="8">
    <source>
        <dbReference type="SAM" id="Phobius"/>
    </source>
</evidence>
<keyword evidence="4 8" id="KW-0812">Transmembrane</keyword>
<feature type="transmembrane region" description="Helical" evidence="8">
    <location>
        <begin position="169"/>
        <end position="190"/>
    </location>
</feature>
<dbReference type="GO" id="GO:0016780">
    <property type="term" value="F:phosphotransferase activity, for other substituted phosphate groups"/>
    <property type="evidence" value="ECO:0007669"/>
    <property type="project" value="InterPro"/>
</dbReference>
<keyword evidence="7" id="KW-0479">Metal-binding</keyword>
<feature type="transmembrane region" description="Helical" evidence="8">
    <location>
        <begin position="12"/>
        <end position="31"/>
    </location>
</feature>
<feature type="transmembrane region" description="Helical" evidence="8">
    <location>
        <begin position="302"/>
        <end position="322"/>
    </location>
</feature>
<evidence type="ECO:0000256" key="1">
    <source>
        <dbReference type="ARBA" id="ARBA00004651"/>
    </source>
</evidence>
<dbReference type="InterPro" id="IPR018480">
    <property type="entry name" value="PNAcMuramoyl-5peptid_Trfase_CS"/>
</dbReference>